<dbReference type="Proteomes" id="UP001226160">
    <property type="component" value="Unassembled WGS sequence"/>
</dbReference>
<dbReference type="Proteomes" id="UP001243856">
    <property type="component" value="Unassembled WGS sequence"/>
</dbReference>
<sequence>MANENSHSPVSRTPHHWDGRHDGDGSEFRRWHSVIDTVQNTPGAAVLGFACDEGARRNGCRHGAAEGPHVLREALANLPVHNDLPRYDAGTVTVNGTDMEGAQEELSERIKDLVNAGHLPVVLGGSHEVGYASYLGLHKALQRPISIVNFDGHLDLRQTEIPTHGTPFTQVAEMVGDDFDYSVIGVSTADNTGKLFNFAEELGTKIVLDDEIHNMTPREAAERALEISDVHDDLYVTIDLDAISPAVAPGVSSPCTVGIGIEPMRAMCKALAATGKLRLVDVAEMNPYYDVDGRTARVAARLLDDMINEHAKLQ</sequence>
<evidence type="ECO:0000313" key="12">
    <source>
        <dbReference type="EMBL" id="MDK4325602.1"/>
    </source>
</evidence>
<dbReference type="InterPro" id="IPR005923">
    <property type="entry name" value="HutG"/>
</dbReference>
<protein>
    <recommendedName>
        <fullName evidence="5 6">Formimidoylglutamase</fullName>
        <ecNumber evidence="5 6">3.5.3.8</ecNumber>
    </recommendedName>
    <alternativeName>
        <fullName evidence="5">Formiminoglutamase</fullName>
    </alternativeName>
    <alternativeName>
        <fullName evidence="5">Formiminoglutamate hydrolase</fullName>
    </alternativeName>
</protein>
<comment type="catalytic activity">
    <reaction evidence="5">
        <text>N-formimidoyl-L-glutamate + H2O = formamide + L-glutamate</text>
        <dbReference type="Rhea" id="RHEA:22492"/>
        <dbReference type="ChEBI" id="CHEBI:15377"/>
        <dbReference type="ChEBI" id="CHEBI:16397"/>
        <dbReference type="ChEBI" id="CHEBI:29985"/>
        <dbReference type="ChEBI" id="CHEBI:58928"/>
        <dbReference type="EC" id="3.5.3.8"/>
    </reaction>
</comment>
<evidence type="ECO:0000256" key="3">
    <source>
        <dbReference type="ARBA" id="ARBA00022808"/>
    </source>
</evidence>
<reference evidence="12 14" key="1">
    <citation type="submission" date="2023-05" db="EMBL/GenBank/DDBJ databases">
        <title>Metabolic capabilities are highly conserved among human nasal-associated Corynebacterium species in pangenomic analyses.</title>
        <authorList>
            <person name="Tran T.H."/>
            <person name="Roberts A.Q."/>
            <person name="Escapa I.F."/>
            <person name="Gao W."/>
            <person name="Conlan S."/>
            <person name="Kong H."/>
            <person name="Segre J.A."/>
            <person name="Kelly M.S."/>
            <person name="Lemon K.P."/>
        </authorList>
    </citation>
    <scope>NUCLEOTIDE SEQUENCE</scope>
    <source>
        <strain evidence="12">KPL2654</strain>
        <strain evidence="11 14">KPL2811</strain>
    </source>
</reference>
<dbReference type="PROSITE" id="PS51409">
    <property type="entry name" value="ARGINASE_2"/>
    <property type="match status" value="1"/>
</dbReference>
<dbReference type="InterPro" id="IPR006035">
    <property type="entry name" value="Ureohydrolase"/>
</dbReference>
<dbReference type="PROSITE" id="PS01053">
    <property type="entry name" value="ARGINASE_1"/>
    <property type="match status" value="1"/>
</dbReference>
<accession>A0AAP4BSK5</accession>
<dbReference type="InterPro" id="IPR020855">
    <property type="entry name" value="Ureohydrolase_Mn_BS"/>
</dbReference>
<feature type="compositionally biased region" description="Basic and acidic residues" evidence="10">
    <location>
        <begin position="15"/>
        <end position="24"/>
    </location>
</feature>
<feature type="binding site" evidence="5 7">
    <location>
        <position position="155"/>
    </location>
    <ligand>
        <name>Mn(2+)</name>
        <dbReference type="ChEBI" id="CHEBI:29035"/>
        <label>1</label>
    </ligand>
</feature>
<evidence type="ECO:0000256" key="6">
    <source>
        <dbReference type="NCBIfam" id="TIGR01227"/>
    </source>
</evidence>
<keyword evidence="14" id="KW-1185">Reference proteome</keyword>
<evidence type="ECO:0000256" key="7">
    <source>
        <dbReference type="PIRSR" id="PIRSR036979-1"/>
    </source>
</evidence>
<dbReference type="EMBL" id="JASNVK010000004">
    <property type="protein sequence ID" value="MDK4300337.1"/>
    <property type="molecule type" value="Genomic_DNA"/>
</dbReference>
<dbReference type="GO" id="GO:0019556">
    <property type="term" value="P:L-histidine catabolic process to glutamate and formamide"/>
    <property type="evidence" value="ECO:0007669"/>
    <property type="project" value="UniProtKB-UniRule"/>
</dbReference>
<evidence type="ECO:0000313" key="11">
    <source>
        <dbReference type="EMBL" id="MDK4300337.1"/>
    </source>
</evidence>
<comment type="pathway">
    <text evidence="5">Amino-acid degradation; L-histidine degradation into L-glutamate; L-glutamate from N-formimidoyl-L-glutamate (hydrolase route): step 1/1.</text>
</comment>
<feature type="binding site" evidence="5">
    <location>
        <position position="153"/>
    </location>
    <ligand>
        <name>Mn(2+)</name>
        <dbReference type="ChEBI" id="CHEBI:29035"/>
        <label>2</label>
    </ligand>
</feature>
<dbReference type="PIRSF" id="PIRSF036979">
    <property type="entry name" value="Arginase"/>
    <property type="match status" value="1"/>
</dbReference>
<evidence type="ECO:0000256" key="4">
    <source>
        <dbReference type="ARBA" id="ARBA00023211"/>
    </source>
</evidence>
<evidence type="ECO:0000313" key="13">
    <source>
        <dbReference type="Proteomes" id="UP001226160"/>
    </source>
</evidence>
<feature type="binding site" evidence="5">
    <location>
        <position position="239"/>
    </location>
    <ligand>
        <name>Mn(2+)</name>
        <dbReference type="ChEBI" id="CHEBI:29035"/>
        <label>2</label>
    </ligand>
</feature>
<organism evidence="12 13">
    <name type="scientific">Corynebacterium propinquum</name>
    <dbReference type="NCBI Taxonomy" id="43769"/>
    <lineage>
        <taxon>Bacteria</taxon>
        <taxon>Bacillati</taxon>
        <taxon>Actinomycetota</taxon>
        <taxon>Actinomycetes</taxon>
        <taxon>Mycobacteriales</taxon>
        <taxon>Corynebacteriaceae</taxon>
        <taxon>Corynebacterium</taxon>
    </lineage>
</organism>
<keyword evidence="2 5" id="KW-0378">Hydrolase</keyword>
<evidence type="ECO:0000256" key="10">
    <source>
        <dbReference type="SAM" id="MobiDB-lite"/>
    </source>
</evidence>
<feature type="binding site" evidence="5 7">
    <location>
        <position position="239"/>
    </location>
    <ligand>
        <name>Mn(2+)</name>
        <dbReference type="ChEBI" id="CHEBI:29035"/>
        <label>1</label>
    </ligand>
</feature>
<proteinExistence type="inferred from homology"/>
<feature type="binding site" evidence="5">
    <location>
        <position position="151"/>
    </location>
    <ligand>
        <name>Mn(2+)</name>
        <dbReference type="ChEBI" id="CHEBI:29035"/>
        <label>2</label>
    </ligand>
</feature>
<dbReference type="Pfam" id="PF00491">
    <property type="entry name" value="Arginase"/>
    <property type="match status" value="1"/>
</dbReference>
<dbReference type="GO" id="GO:0033389">
    <property type="term" value="P:putrescine biosynthetic process from arginine, via agmatine"/>
    <property type="evidence" value="ECO:0007669"/>
    <property type="project" value="TreeGrafter"/>
</dbReference>
<feature type="binding site" evidence="5 7">
    <location>
        <position position="127"/>
    </location>
    <ligand>
        <name>Mn(2+)</name>
        <dbReference type="ChEBI" id="CHEBI:29035"/>
        <label>1</label>
    </ligand>
</feature>
<dbReference type="GO" id="GO:0030145">
    <property type="term" value="F:manganese ion binding"/>
    <property type="evidence" value="ECO:0007669"/>
    <property type="project" value="UniProtKB-UniRule"/>
</dbReference>
<dbReference type="GO" id="GO:0050415">
    <property type="term" value="F:formimidoylglutamase activity"/>
    <property type="evidence" value="ECO:0007669"/>
    <property type="project" value="UniProtKB-UniRule"/>
</dbReference>
<gene>
    <name evidence="5 12" type="primary">hutG</name>
    <name evidence="11" type="ORF">QPX45_03580</name>
    <name evidence="12" type="ORF">QPX54_03605</name>
</gene>
<evidence type="ECO:0000256" key="5">
    <source>
        <dbReference type="HAMAP-Rule" id="MF_00737"/>
    </source>
</evidence>
<evidence type="ECO:0000256" key="2">
    <source>
        <dbReference type="ARBA" id="ARBA00022801"/>
    </source>
</evidence>
<feature type="binding site" evidence="7">
    <location>
        <position position="241"/>
    </location>
    <ligand>
        <name>Mn(2+)</name>
        <dbReference type="ChEBI" id="CHEBI:29035"/>
        <label>1</label>
    </ligand>
</feature>
<feature type="binding site" evidence="7">
    <location>
        <position position="153"/>
    </location>
    <ligand>
        <name>Mn(2+)</name>
        <dbReference type="ChEBI" id="CHEBI:29035"/>
        <label>1</label>
    </ligand>
</feature>
<dbReference type="PANTHER" id="PTHR11358">
    <property type="entry name" value="ARGINASE/AGMATINASE"/>
    <property type="match status" value="1"/>
</dbReference>
<comment type="function">
    <text evidence="5">Catalyzes the conversion of N-formimidoyl-L-glutamate to L-glutamate and formamide.</text>
</comment>
<evidence type="ECO:0000313" key="14">
    <source>
        <dbReference type="Proteomes" id="UP001243856"/>
    </source>
</evidence>
<dbReference type="InterPro" id="IPR023696">
    <property type="entry name" value="Ureohydrolase_dom_sf"/>
</dbReference>
<keyword evidence="1 5" id="KW-0479">Metal-binding</keyword>
<dbReference type="Gene3D" id="3.40.800.10">
    <property type="entry name" value="Ureohydrolase domain"/>
    <property type="match status" value="1"/>
</dbReference>
<dbReference type="RefSeq" id="WP_018119978.1">
    <property type="nucleotide sequence ID" value="NZ_CABIYR010000003.1"/>
</dbReference>
<evidence type="ECO:0000256" key="8">
    <source>
        <dbReference type="PROSITE-ProRule" id="PRU00742"/>
    </source>
</evidence>
<dbReference type="EC" id="3.5.3.8" evidence="5 6"/>
<feature type="binding site" evidence="5 7">
    <location>
        <position position="151"/>
    </location>
    <ligand>
        <name>Mn(2+)</name>
        <dbReference type="ChEBI" id="CHEBI:29035"/>
        <label>1</label>
    </ligand>
</feature>
<dbReference type="GeneID" id="64189203"/>
<dbReference type="AlphaFoldDB" id="A0AAP4BSK5"/>
<comment type="caution">
    <text evidence="12">The sequence shown here is derived from an EMBL/GenBank/DDBJ whole genome shotgun (WGS) entry which is preliminary data.</text>
</comment>
<dbReference type="HAMAP" id="MF_00737">
    <property type="entry name" value="Formimidoylglutam"/>
    <property type="match status" value="1"/>
</dbReference>
<comment type="similarity">
    <text evidence="5 8 9">Belongs to the arginase family.</text>
</comment>
<feature type="region of interest" description="Disordered" evidence="10">
    <location>
        <begin position="1"/>
        <end position="24"/>
    </location>
</feature>
<evidence type="ECO:0000256" key="1">
    <source>
        <dbReference type="ARBA" id="ARBA00022723"/>
    </source>
</evidence>
<feature type="compositionally biased region" description="Polar residues" evidence="10">
    <location>
        <begin position="1"/>
        <end position="11"/>
    </location>
</feature>
<dbReference type="GO" id="GO:0008783">
    <property type="term" value="F:agmatinase activity"/>
    <property type="evidence" value="ECO:0007669"/>
    <property type="project" value="TreeGrafter"/>
</dbReference>
<keyword evidence="3 5" id="KW-0369">Histidine metabolism</keyword>
<evidence type="ECO:0000256" key="9">
    <source>
        <dbReference type="RuleBase" id="RU003684"/>
    </source>
</evidence>
<name>A0AAP4BSK5_9CORY</name>
<feature type="binding site" evidence="5">
    <location>
        <position position="241"/>
    </location>
    <ligand>
        <name>Mn(2+)</name>
        <dbReference type="ChEBI" id="CHEBI:29035"/>
        <label>2</label>
    </ligand>
</feature>
<comment type="cofactor">
    <cofactor evidence="5 7">
        <name>Mn(2+)</name>
        <dbReference type="ChEBI" id="CHEBI:29035"/>
    </cofactor>
    <text evidence="5 7">Binds 2 manganese ions per subunit.</text>
</comment>
<dbReference type="SUPFAM" id="SSF52768">
    <property type="entry name" value="Arginase/deacetylase"/>
    <property type="match status" value="1"/>
</dbReference>
<dbReference type="NCBIfam" id="TIGR01227">
    <property type="entry name" value="hutG"/>
    <property type="match status" value="1"/>
</dbReference>
<dbReference type="CDD" id="cd09988">
    <property type="entry name" value="Formimidoylglutamase"/>
    <property type="match status" value="1"/>
</dbReference>
<dbReference type="EMBL" id="JASNVP010000003">
    <property type="protein sequence ID" value="MDK4325602.1"/>
    <property type="molecule type" value="Genomic_DNA"/>
</dbReference>
<dbReference type="PANTHER" id="PTHR11358:SF35">
    <property type="entry name" value="FORMIMIDOYLGLUTAMASE"/>
    <property type="match status" value="1"/>
</dbReference>
<keyword evidence="4 5" id="KW-0464">Manganese</keyword>